<evidence type="ECO:0000313" key="1">
    <source>
        <dbReference type="EMBL" id="MFD3275190.1"/>
    </source>
</evidence>
<protein>
    <submittedName>
        <fullName evidence="1">AbiH family protein</fullName>
    </submittedName>
</protein>
<keyword evidence="2" id="KW-1185">Reference proteome</keyword>
<dbReference type="EMBL" id="JBBKYA010000002">
    <property type="protein sequence ID" value="MFD3275190.1"/>
    <property type="molecule type" value="Genomic_DNA"/>
</dbReference>
<dbReference type="InterPro" id="IPR025935">
    <property type="entry name" value="AbiH"/>
</dbReference>
<organism evidence="1 2">
    <name type="scientific">Aquirufa echingensis</name>
    <dbReference type="NCBI Taxonomy" id="3096516"/>
    <lineage>
        <taxon>Bacteria</taxon>
        <taxon>Pseudomonadati</taxon>
        <taxon>Bacteroidota</taxon>
        <taxon>Cytophagia</taxon>
        <taxon>Cytophagales</taxon>
        <taxon>Flectobacillaceae</taxon>
        <taxon>Aquirufa</taxon>
    </lineage>
</organism>
<comment type="caution">
    <text evidence="1">The sequence shown here is derived from an EMBL/GenBank/DDBJ whole genome shotgun (WGS) entry which is preliminary data.</text>
</comment>
<reference evidence="1 2" key="1">
    <citation type="submission" date="2024-03" db="EMBL/GenBank/DDBJ databases">
        <title>Aquirufa genome sequencing.</title>
        <authorList>
            <person name="Pitt A."/>
            <person name="Hahn M.W."/>
        </authorList>
    </citation>
    <scope>NUCLEOTIDE SEQUENCE [LARGE SCALE GENOMIC DNA]</scope>
    <source>
        <strain evidence="1 2">PLAD-142S6K</strain>
    </source>
</reference>
<dbReference type="RefSeq" id="WP_377974968.1">
    <property type="nucleotide sequence ID" value="NZ_JBBKYA010000002.1"/>
</dbReference>
<gene>
    <name evidence="1" type="ORF">SKC38_03005</name>
</gene>
<proteinExistence type="predicted"/>
<dbReference type="Pfam" id="PF14253">
    <property type="entry name" value="AbiH"/>
    <property type="match status" value="1"/>
</dbReference>
<dbReference type="Proteomes" id="UP001598114">
    <property type="component" value="Unassembled WGS sequence"/>
</dbReference>
<accession>A0ABW6CW83</accession>
<name>A0ABW6CW83_9BACT</name>
<sequence length="378" mass="44674">MDEPQEERYTYNRIVIVGNGFDIACGMKTSYDDFILDYLKENFKMAFGIKVENSLMKIENTYGYNKDDYCQIIDQYQKLEELEKACTKLFKWEYTGELIKQIFKQKSRLNWVDIESLYFQILISKIESIRKRPALERDYSIIVQLNKQFEELLNALERYIVKTDSNFKVPVNDSSLLDFIRKLIEKDSISDIGSLHDKKEFGEPEKILFVNFNYTKTLEKILSKTLSDNQLNHIQIHGIVESAENPVIFGYGDDLHNRYQEIEDEDNNSSLNYIKTFYYSNSTNYLRLIDFILDKDYEVYVVGHSCGLSDRTLLNTIFEDSNCKLIKIFHFEDEKVKSKDDHFQKTIAVSRHCANKPMLRKRIVTFDRHAIIPQLKKQ</sequence>
<evidence type="ECO:0000313" key="2">
    <source>
        <dbReference type="Proteomes" id="UP001598114"/>
    </source>
</evidence>